<dbReference type="NCBIfam" id="NF012196">
    <property type="entry name" value="Ig_like_ice"/>
    <property type="match status" value="7"/>
</dbReference>
<proteinExistence type="predicted"/>
<dbReference type="Pfam" id="PF22783">
    <property type="entry name" value="BapA_N"/>
    <property type="match status" value="1"/>
</dbReference>
<feature type="domain" description="PKD/Chitinase" evidence="2">
    <location>
        <begin position="205"/>
        <end position="284"/>
    </location>
</feature>
<feature type="region of interest" description="Disordered" evidence="1">
    <location>
        <begin position="158"/>
        <end position="217"/>
    </location>
</feature>
<dbReference type="NCBIfam" id="NF033677">
    <property type="entry name" value="biofilm_BapA_N"/>
    <property type="match status" value="1"/>
</dbReference>
<dbReference type="Proteomes" id="UP001197236">
    <property type="component" value="Unassembled WGS sequence"/>
</dbReference>
<feature type="domain" description="PKD/Chitinase" evidence="2">
    <location>
        <begin position="310"/>
        <end position="389"/>
    </location>
</feature>
<name>A0ABS6VEH7_9GAMM</name>
<feature type="domain" description="PKD/Chitinase" evidence="2">
    <location>
        <begin position="415"/>
        <end position="494"/>
    </location>
</feature>
<dbReference type="InterPro" id="IPR022409">
    <property type="entry name" value="PKD/Chitinase_dom"/>
</dbReference>
<feature type="compositionally biased region" description="Polar residues" evidence="1">
    <location>
        <begin position="208"/>
        <end position="217"/>
    </location>
</feature>
<feature type="domain" description="PKD/Chitinase" evidence="2">
    <location>
        <begin position="1231"/>
        <end position="1306"/>
    </location>
</feature>
<dbReference type="Pfam" id="PF19077">
    <property type="entry name" value="Big_13"/>
    <property type="match status" value="14"/>
</dbReference>
<organism evidence="3 4">
    <name type="scientific">Pantoea allii</name>
    <dbReference type="NCBI Taxonomy" id="574096"/>
    <lineage>
        <taxon>Bacteria</taxon>
        <taxon>Pseudomonadati</taxon>
        <taxon>Pseudomonadota</taxon>
        <taxon>Gammaproteobacteria</taxon>
        <taxon>Enterobacterales</taxon>
        <taxon>Erwiniaceae</taxon>
        <taxon>Pantoea</taxon>
    </lineage>
</organism>
<protein>
    <submittedName>
        <fullName evidence="3">Ig-like domain-containing protein</fullName>
    </submittedName>
</protein>
<comment type="caution">
    <text evidence="3">The sequence shown here is derived from an EMBL/GenBank/DDBJ whole genome shotgun (WGS) entry which is preliminary data.</text>
</comment>
<dbReference type="SMART" id="SM00089">
    <property type="entry name" value="PKD"/>
    <property type="match status" value="7"/>
</dbReference>
<dbReference type="InterPro" id="IPR022038">
    <property type="entry name" value="Ig-like_bact"/>
</dbReference>
<dbReference type="InterPro" id="IPR049826">
    <property type="entry name" value="Ig-like_ice"/>
</dbReference>
<dbReference type="RefSeq" id="WP_218999320.1">
    <property type="nucleotide sequence ID" value="NZ_JAHVXU010000005.1"/>
</dbReference>
<evidence type="ECO:0000313" key="3">
    <source>
        <dbReference type="EMBL" id="MBW1257496.1"/>
    </source>
</evidence>
<sequence length="4391" mass="437144">MAELTQSRVDIISRANGTLTSQVNGGITQTITLSEPSVVRINGTREAVVQYQRQGDDLIVQMRDGSSVRYKKFFLDDAAGDHSELVFDDGVNPPDHALFPTTAGATDLATTTVTPSYESLDSVEPLLLADNSNISTGLMTASGVGLLGLAGAALGTRRGGGGGGDDNAATPGNPGTPGTPGTPNTPSLSVNPFAGDNVLDNTEKASDQPVSGTTTNVEAGQTVTVTLGGQTYTTTVGPDGSWSVTVPSAALTALAAGTTTLNVTVSNAAGTTASAEQVVTVDAPVTTPGAPTLTVDPFAGDNVLDNTEKASDQPVSGTTTNVEAGQTVTVTLGGQTYTTTVGPDGSWSVTVPSAALTALAAGTTTLNVTVSNAAGTTASAEQVVTVDAPVTTPGAPTLTVDPFAGDNVLDNTEKASDQPVSGTTTNVEAGQTVTVTLGGQTYTTTVGPDGSWSVTVPSAALTALAAGTTTLDVTVSNAAGTTASAEQVVTVDAPVTPPGPPTITVDNFAGDNVLDNAEKASDQLVSGTTTNVEAGRTVTVTLGGQTYTTTVGPDGNWSVTVPSAALGALAAGSTTIDVSVSNSAGASATNNESITVEPATGTPGTLTISQPLGGDGFLNALEAGQGLTVKGSIAGGSPGQQVAVNFNGVNYNGTVDANGLWSVTIPSTAFNGVSDGLKQITVSTVDANGNLLSDTADVTLQATTLPAITLDAGSVSDGVINNLDTASDQVLSGSTGITGAGQQVQVQLGGKTYDVPVNSDGSWSVTLPAGDLAVLPQGNNSLIVSAIDQAGNVVTQTSTVTIDTLPPSLGVDPVGGDNTLSVSDLTQPLVLSGTGQNGDQVTMSLNGRFYRTFVTTNGRWSLRIDQSDLAALPSGNNPFTVTITNANGSQTTYTSELNVATAPEVQPTLSVDSGTFAGNGVLDGSEQKLPQTLTGTSTNVEAGQQVTVTINGVTYSGTVEASGNWSISIPPAALATLNEGNQALTVTVVNAAGNTTSTELNFVVDATGSSVALAPAGNNNYLNADDVASEVVLSGSTSNIPAGSIVNVNVNGTNYTGTVGADGNWTVTLPAGSLVGLPNGALPVTTTITDADGNTLATSTSDINVVATDVPVATPGDAFVDGVLNASEAAAGGFITGNSGVTGEGQRVVVNLNGVNYTGIVDNAGNWQVNIPSGVLTALPQGTVPYTVTVTDIAGNTSNASGNVTVDTLPPALTVATPSGDGVLNAAELQQPLVLSGNSEGNAVIVANINGTTVSTTANPDGSWTLEVPPAAFNGLTNGSYPLTITATDPAGNITTDTSNLTVKADAASLPTLTLNAFAGDNLIDGAERQVNQELSGTTTNVEAGQVVTLTVGSDVFSGTVQTDGTWRLTVPATVLSSLADGSATYTVAVSDAAGNTTTADLALTVNSNASGVALDTISGDNFLNASEAGEPLIITGTTVNVAPDSTVTLQFNNVTYNAVVSAGGTWSVIIPAAALASLADGPATLTVTATDTTGAALSSSGTLNVAINNLPNPVVITAFGDGTLNAADISSTQQLSGTTGVSGVGQTVSVSLGGNVYNGTVDGNGNWRVSIPADALTTLNEGSANYRVTVTDAAGNSREVDGNVNVDLTPPNLTLDPVAGDNIVDASESTAPIVLSGSSDAGEGQVVTITLNNQVWNTTVDANGNWSFTLPAGALADVAAGSYTLAVTVSDAAGNSFTETRDITVATGTLAISINTPFADDYISQVEAASEQTLTGTTGLTGAGQIVTITLGGNDYAATVDAQGNWTVTLSSAVLQALPEGANTVVVNVSDATGSNSGSLSTSVTVDFTPPELSLNPVTGDNQINALEIQQNIPITGTASLADAGQTVTVTLQGETYQTLVLSDGTWRLEIPASVMQGLPDGTYQLDITLTDAAGNQTALTQTLTRVADSAALPVLTVDAISDDNYVNRVEAAAELTISGGSTNLTAGQVVTVSLNGQNYTGEVQNDGRWTITVPQADVSALPDGQLSVVVSATDAAGNPTSSNVTLNVIASDAAQPTLSVDVVANDDIINAIEAGSDLDVSGGSTHLAQGTVVTVTLNGVGYTGSVDASGNWTVSVPSSALSGLPSGSQQTFVVTADDVAGNTALTNHNVAVDTTLPVLSDINLSAGASLNQAESLQDLTVNGNSDPGAQITVVLNQITYTTLADGNGAWSLAIPAADLQQLNDGRQTFTITATDVNGNITTNNSTTLDVAFRTLPELTLDTPFGDGLVSQADAAGELTLSGNATNLPEGTPITVTIGDQTFNTAVGSNGAWTLTLAPGALDALPDGATQVVVTANDAAGNPAEVSAGVEILVTTPADPTITPTLFGDNVINTSEAASVQLITGTAPFGDGQTVSVSVDGTPLNVTIDANGNWSASLPPDVIAGLADGTHTISVTTTDRAGNTSATATQDFTTATAPIALPTLNTPFGDGRINAVEAQTDGTLSGNLNIDNAASVTVTVNGTAYAATINGDGTWSLGLPSTLLQSLPDGNWPVTLTVTDTNGNTASINSNIVVAIQTLPDVSLNLPFGDGALNASEAAQNQTLTGSTGISGDGQTVTVILSGFNNDQPLSATVQPDGSWSLVLTPDQMAQIPNGSHVITVTATDIAGNTDSTTLNVVTAVTVPVPTFADLQFGGDNVLNISEAAAGVTLTGTTGSTGANQAVSISVDLNGTRYPGTVDANGNWSVTIPPNALNAIGTGPHSVTVNVVDATGNPATAQFTFNADLTPPAPSVDPLPRDGYVNAADVASGISLTGSTGEAGDGQQVVVTIGTTTFNAQIAADGSWTLPLSNAQLEAFTDGTYPVSITVTDPAGNSTTLSESLVIDTTPPSITGVTFAGDNALDYAESIQSQVLTGVAEGAETGTQLTVSYNGTVLGTAVVGANGAWSLTLTPEQMSTFTQPTTTLTLAVSDLAGNPVTQDLTLQVDLTPPPGPLVTLGTVSGDNIISTVDQQAGGVVVSGTSQNLGDSGVVTVVINGVEYSTTIDANGNWTTATLPVSDFGSTDGPVTITVNATDGTDTVSTSGTVQIDLTAPTLTINSFAGDDVVNASESSTRQTISGTADTSETGRTVTVTLNGKTYTGIVQSDGTWSTSVPASDMQALANGETTITAQLTDAAGNTGTASRNIDVDTTAPVIEIDSFLGDNLVNAADLAVGQVLTGRATGAEEGQTISLYVGDGAPIATGVIGANGVWSIDLTPEVLSSLNDGALVFGVRVNDQAGNQTDATITVNKVVNAALTLVVDSVFGDGTLSAIDTTVAQTITGTATSAGVGATVAVTLGGTTLTSTVGQDGKWAIVVPPSVLGLLSDGELAVNVTLTDAAGNTRSVGETVTAIVDAVPVVGNLTGLFGGDNLLNIAEAAVNQQIGGVIENAAVGSRVTVILGTHTYNTTVQAGGNWSVTLPSSDLTSLLDGNLTLGVTVTDAVGNVASNSATIGIFTQTPTINLTSLFGDGVLNLVDIATSQTISGVVNNVAAGSLVTLNVGNSQVTATVGSNGAFTATVTPDILGTLAQGNLTVSATVTDPAGNTASTSAGIRVDTLAPTLTISPLFGDGLLNAADALLGQTIGGVVSGAEAGSRVVVTVGGQQIVTATDASGNYSVALTPRLLQGLTDGTLTVGVSVTDSAGNTANSSASAIVGINNLPKVTLNPLFGDGVLNIAESLITQTVSGTATGVAAGSTVRLAIGSTTLTAVVNSDGTFSATVSPAILSTLLSGNFTVGASVTDAVGNTTSTSAGVQLALTQPSLTVNTVFGDGILSAADLASNQTISGTSNLSAGATVSATLNGITYSTKVISGGSWTISVPKTDLTGISDGVKAVAVTGTDVNGNTVTGSGSLSVISNTAPALTITSLFGDNALNVADVKTTQTISGTATNAEGSVVQVTIGNQTFTTTVSSNGNWSIPVAASSLAAIADGLYTVSASVINGVGNTGNASASLGVASRTTPTAGINSYFGGDGYLNITEANVAETISGTSSNAVGGQVSVNVAGNIFTTTIGSNGTWTISVPSATLKGITDGSHSVAVTVTDVGGNSTTTTSSFTALSHNQPLVGADPVLSVVSSLVNGLTVQGGSLNAAQGTKVSVTLLLANGNNGPTINTTTDALGRYSANFSPSLLSVGGLLLSLNTLAKITITDVAGNSYTTTNTLLAGAVLPVATTSATESVALFSVVDDSAASSLDTHHNTQSTEQATPTVHVASTLTTEADVAAPVSAAEENTAVAAAAVAETAVDQTPAEESYSIGGVVITLADGTTSEGATVNGSSGADTVTVSDLHFNHIDGGAGTDTLVLNGEHLTLDLTDLGLKVENIEVLDLGQSGTNSVKLDLNEALNITDKQSDDLMIKGADGSLVTLVNSLGGTWEISGERMVNGQSYEVYHNSALTNDNTLGDVLVQHNLQVHVV</sequence>
<feature type="domain" description="PKD/Chitinase" evidence="2">
    <location>
        <begin position="1833"/>
        <end position="1911"/>
    </location>
</feature>
<dbReference type="EMBL" id="JAHVXZ010000004">
    <property type="protein sequence ID" value="MBW1257496.1"/>
    <property type="molecule type" value="Genomic_DNA"/>
</dbReference>
<reference evidence="3 4" key="1">
    <citation type="submission" date="2021-07" db="EMBL/GenBank/DDBJ databases">
        <title>A novel phosphonate cluster across the Pantoea species complex is important for pathogenicity in onion.</title>
        <authorList>
            <person name="Zhao M."/>
            <person name="Stice S."/>
            <person name="Shin G.Y."/>
            <person name="Coutinho T."/>
            <person name="Gitaitis R."/>
            <person name="Kvitko B."/>
            <person name="Dutta B."/>
        </authorList>
    </citation>
    <scope>NUCLEOTIDE SEQUENCE [LARGE SCALE GENOMIC DNA]</scope>
    <source>
        <strain evidence="3 4">BD 382</strain>
    </source>
</reference>
<evidence type="ECO:0000256" key="1">
    <source>
        <dbReference type="SAM" id="MobiDB-lite"/>
    </source>
</evidence>
<dbReference type="NCBIfam" id="NF033510">
    <property type="entry name" value="Ca_tandemer"/>
    <property type="match status" value="38"/>
</dbReference>
<keyword evidence="4" id="KW-1185">Reference proteome</keyword>
<evidence type="ECO:0000259" key="2">
    <source>
        <dbReference type="SMART" id="SM00089"/>
    </source>
</evidence>
<accession>A0ABS6VEH7</accession>
<feature type="domain" description="PKD/Chitinase" evidence="2">
    <location>
        <begin position="1620"/>
        <end position="1709"/>
    </location>
</feature>
<dbReference type="InterPro" id="IPR044016">
    <property type="entry name" value="Big_13"/>
</dbReference>
<dbReference type="Pfam" id="PF12245">
    <property type="entry name" value="Big_3_2"/>
    <property type="match status" value="1"/>
</dbReference>
<gene>
    <name evidence="3" type="ORF">KYI95_09835</name>
</gene>
<dbReference type="InterPro" id="IPR048051">
    <property type="entry name" value="BapA-like_prefix-like"/>
</dbReference>
<feature type="domain" description="PKD/Chitinase" evidence="2">
    <location>
        <begin position="2494"/>
        <end position="2623"/>
    </location>
</feature>
<evidence type="ECO:0000313" key="4">
    <source>
        <dbReference type="Proteomes" id="UP001197236"/>
    </source>
</evidence>